<evidence type="ECO:0000259" key="1">
    <source>
        <dbReference type="Pfam" id="PF00534"/>
    </source>
</evidence>
<reference evidence="2 3" key="1">
    <citation type="submission" date="2020-04" db="EMBL/GenBank/DDBJ databases">
        <title>Novosphingobium sp. TW-4 isolated from soil.</title>
        <authorList>
            <person name="Dahal R.H."/>
            <person name="Chaudhary D.K."/>
        </authorList>
    </citation>
    <scope>NUCLEOTIDE SEQUENCE [LARGE SCALE GENOMIC DNA]</scope>
    <source>
        <strain evidence="2 3">TW-4</strain>
    </source>
</reference>
<name>A0A7Y0GAT3_9SPHN</name>
<dbReference type="PANTHER" id="PTHR12526">
    <property type="entry name" value="GLYCOSYLTRANSFERASE"/>
    <property type="match status" value="1"/>
</dbReference>
<dbReference type="RefSeq" id="WP_206069682.1">
    <property type="nucleotide sequence ID" value="NZ_JABBGM010000010.1"/>
</dbReference>
<proteinExistence type="predicted"/>
<dbReference type="InterPro" id="IPR001296">
    <property type="entry name" value="Glyco_trans_1"/>
</dbReference>
<feature type="domain" description="Glycosyl transferase family 1" evidence="1">
    <location>
        <begin position="199"/>
        <end position="357"/>
    </location>
</feature>
<dbReference type="CDD" id="cd03801">
    <property type="entry name" value="GT4_PimA-like"/>
    <property type="match status" value="1"/>
</dbReference>
<protein>
    <submittedName>
        <fullName evidence="2">Glycosyltransferase</fullName>
    </submittedName>
</protein>
<dbReference type="GO" id="GO:0016757">
    <property type="term" value="F:glycosyltransferase activity"/>
    <property type="evidence" value="ECO:0007669"/>
    <property type="project" value="InterPro"/>
</dbReference>
<organism evidence="2 3">
    <name type="scientific">Novosphingobium olei</name>
    <dbReference type="NCBI Taxonomy" id="2728851"/>
    <lineage>
        <taxon>Bacteria</taxon>
        <taxon>Pseudomonadati</taxon>
        <taxon>Pseudomonadota</taxon>
        <taxon>Alphaproteobacteria</taxon>
        <taxon>Sphingomonadales</taxon>
        <taxon>Sphingomonadaceae</taxon>
        <taxon>Novosphingobium</taxon>
    </lineage>
</organism>
<evidence type="ECO:0000313" key="2">
    <source>
        <dbReference type="EMBL" id="NML95571.1"/>
    </source>
</evidence>
<dbReference type="PANTHER" id="PTHR12526:SF636">
    <property type="entry name" value="BLL3647 PROTEIN"/>
    <property type="match status" value="1"/>
</dbReference>
<sequence>MMPRKARFGIVWSQFADYHCDRCDAIGQRLGERYDVLAVEVATGSQTYSWPASRPLGFARKQTLFPGAELESLSFFKRTRALLGALWGCQTVFIGIPYSDPYVIVTSWLLRLFGRRVVMMTDSKHDDAQRNVVVEVLKRLLLLPYSAAIVSGGRALHYVRSLGIARQAVVPGYDVVSCERVERQAGALVETAQVAYEDRPFVFAGRFVPKKNLTSLVRAYAGYVARTKAPVRRLVLIGAGPKESQLRALIAELDIVGLVDFTGFLGSEEVARRMSGALALVLVSHIEQWGLVVNEAASLGLPAIVSSAVGASDALVRNLVNGYVVEASSIEAITRAMCAMAEDEARWRGMVEETRKRATFADVGRLADAVQYLLEPETPGLRERIELFICESAGGTFAEDTTLRSAARTLAGHRHANT</sequence>
<dbReference type="EMBL" id="JABBGM010000010">
    <property type="protein sequence ID" value="NML95571.1"/>
    <property type="molecule type" value="Genomic_DNA"/>
</dbReference>
<evidence type="ECO:0000313" key="3">
    <source>
        <dbReference type="Proteomes" id="UP000583556"/>
    </source>
</evidence>
<dbReference type="AlphaFoldDB" id="A0A7Y0GAT3"/>
<dbReference type="SUPFAM" id="SSF53756">
    <property type="entry name" value="UDP-Glycosyltransferase/glycogen phosphorylase"/>
    <property type="match status" value="1"/>
</dbReference>
<accession>A0A7Y0GAT3</accession>
<comment type="caution">
    <text evidence="2">The sequence shown here is derived from an EMBL/GenBank/DDBJ whole genome shotgun (WGS) entry which is preliminary data.</text>
</comment>
<dbReference type="Proteomes" id="UP000583556">
    <property type="component" value="Unassembled WGS sequence"/>
</dbReference>
<gene>
    <name evidence="2" type="ORF">HHL27_18000</name>
</gene>
<keyword evidence="3" id="KW-1185">Reference proteome</keyword>
<keyword evidence="2" id="KW-0808">Transferase</keyword>
<dbReference type="Pfam" id="PF00534">
    <property type="entry name" value="Glycos_transf_1"/>
    <property type="match status" value="1"/>
</dbReference>
<dbReference type="Gene3D" id="3.40.50.2000">
    <property type="entry name" value="Glycogen Phosphorylase B"/>
    <property type="match status" value="2"/>
</dbReference>